<organism evidence="2 3">
    <name type="scientific">Trifolium subterraneum</name>
    <name type="common">Subterranean clover</name>
    <dbReference type="NCBI Taxonomy" id="3900"/>
    <lineage>
        <taxon>Eukaryota</taxon>
        <taxon>Viridiplantae</taxon>
        <taxon>Streptophyta</taxon>
        <taxon>Embryophyta</taxon>
        <taxon>Tracheophyta</taxon>
        <taxon>Spermatophyta</taxon>
        <taxon>Magnoliopsida</taxon>
        <taxon>eudicotyledons</taxon>
        <taxon>Gunneridae</taxon>
        <taxon>Pentapetalae</taxon>
        <taxon>rosids</taxon>
        <taxon>fabids</taxon>
        <taxon>Fabales</taxon>
        <taxon>Fabaceae</taxon>
        <taxon>Papilionoideae</taxon>
        <taxon>50 kb inversion clade</taxon>
        <taxon>NPAAA clade</taxon>
        <taxon>Hologalegina</taxon>
        <taxon>IRL clade</taxon>
        <taxon>Trifolieae</taxon>
        <taxon>Trifolium</taxon>
    </lineage>
</organism>
<evidence type="ECO:0000313" key="3">
    <source>
        <dbReference type="Proteomes" id="UP000242715"/>
    </source>
</evidence>
<feature type="compositionally biased region" description="Basic residues" evidence="1">
    <location>
        <begin position="1"/>
        <end position="11"/>
    </location>
</feature>
<reference evidence="3" key="1">
    <citation type="journal article" date="2017" name="Front. Plant Sci.">
        <title>Climate Clever Clovers: New Paradigm to Reduce the Environmental Footprint of Ruminants by Breeding Low Methanogenic Forages Utilizing Haplotype Variation.</title>
        <authorList>
            <person name="Kaur P."/>
            <person name="Appels R."/>
            <person name="Bayer P.E."/>
            <person name="Keeble-Gagnere G."/>
            <person name="Wang J."/>
            <person name="Hirakawa H."/>
            <person name="Shirasawa K."/>
            <person name="Vercoe P."/>
            <person name="Stefanova K."/>
            <person name="Durmic Z."/>
            <person name="Nichols P."/>
            <person name="Revell C."/>
            <person name="Isobe S.N."/>
            <person name="Edwards D."/>
            <person name="Erskine W."/>
        </authorList>
    </citation>
    <scope>NUCLEOTIDE SEQUENCE [LARGE SCALE GENOMIC DNA]</scope>
    <source>
        <strain evidence="3">cv. Daliak</strain>
    </source>
</reference>
<name>A0A2Z6MVX2_TRISU</name>
<proteinExistence type="predicted"/>
<protein>
    <submittedName>
        <fullName evidence="2">Uncharacterized protein</fullName>
    </submittedName>
</protein>
<dbReference type="Proteomes" id="UP000242715">
    <property type="component" value="Unassembled WGS sequence"/>
</dbReference>
<accession>A0A2Z6MVX2</accession>
<dbReference type="OrthoDB" id="1705623at2759"/>
<keyword evidence="3" id="KW-1185">Reference proteome</keyword>
<dbReference type="GO" id="GO:0015031">
    <property type="term" value="P:protein transport"/>
    <property type="evidence" value="ECO:0007669"/>
    <property type="project" value="InterPro"/>
</dbReference>
<evidence type="ECO:0000256" key="1">
    <source>
        <dbReference type="SAM" id="MobiDB-lite"/>
    </source>
</evidence>
<dbReference type="AlphaFoldDB" id="A0A2Z6MVX2"/>
<evidence type="ECO:0000313" key="2">
    <source>
        <dbReference type="EMBL" id="GAU23139.1"/>
    </source>
</evidence>
<dbReference type="EMBL" id="DF973264">
    <property type="protein sequence ID" value="GAU23139.1"/>
    <property type="molecule type" value="Genomic_DNA"/>
</dbReference>
<dbReference type="InterPro" id="IPR044588">
    <property type="entry name" value="EREX-like"/>
</dbReference>
<dbReference type="PANTHER" id="PTHR46856">
    <property type="entry name" value="PX DOMAIN-CONTAINING PROTEIN EREL1-RELATED"/>
    <property type="match status" value="1"/>
</dbReference>
<sequence>MQRRSPPKHRHDGTSPLPLGMDWSPAPRKWCIDCEHNCKDLGHIVPEEVDDSTCLICFQFFES</sequence>
<gene>
    <name evidence="2" type="ORF">TSUD_305870</name>
</gene>
<feature type="region of interest" description="Disordered" evidence="1">
    <location>
        <begin position="1"/>
        <end position="20"/>
    </location>
</feature>
<dbReference type="PANTHER" id="PTHR46856:SF1">
    <property type="entry name" value="PX DOMAIN-CONTAINING PROTEIN EREL1-RELATED"/>
    <property type="match status" value="1"/>
</dbReference>